<evidence type="ECO:0000259" key="1">
    <source>
        <dbReference type="Pfam" id="PF03413"/>
    </source>
</evidence>
<organism evidence="2 3">
    <name type="scientific">Thermotalea metallivorans</name>
    <dbReference type="NCBI Taxonomy" id="520762"/>
    <lineage>
        <taxon>Bacteria</taxon>
        <taxon>Bacillati</taxon>
        <taxon>Bacillota</taxon>
        <taxon>Clostridia</taxon>
        <taxon>Peptostreptococcales</taxon>
        <taxon>Thermotaleaceae</taxon>
        <taxon>Thermotalea</taxon>
    </lineage>
</organism>
<keyword evidence="3" id="KW-1185">Reference proteome</keyword>
<dbReference type="InterPro" id="IPR025711">
    <property type="entry name" value="PepSY"/>
</dbReference>
<feature type="domain" description="PepSY" evidence="1">
    <location>
        <begin position="34"/>
        <end position="98"/>
    </location>
</feature>
<dbReference type="Gene3D" id="3.10.450.40">
    <property type="match status" value="1"/>
</dbReference>
<sequence length="259" mass="30603">MSFILVLMVSGCAGEQVDLNQAVKPSDTGKIHMITREEAIKIVENHPETKTLGKEKLVLEEEIKPTEDRPFWEFHLNEEQGLLTYVYVINAYTGELLSLYVENEEHKDEEVLKEEMLRHVQWTFENWQSFHYENYDPSRYGLAFALNFRLTYLFENYEENKKFVEENKVISRVKIQEIKDVGMAYSEEDETMYAQMRVIADYRQEIGGQTIREPVEVLIFSKRHLDGDEGWQITNVDMYPVWKGSKGFHQLFFGFRKTS</sequence>
<name>A0A140L0M8_9FIRM</name>
<accession>A0A140L0M8</accession>
<dbReference type="AlphaFoldDB" id="A0A140L0M8"/>
<gene>
    <name evidence="2" type="ORF">AN619_26180</name>
</gene>
<evidence type="ECO:0000313" key="3">
    <source>
        <dbReference type="Proteomes" id="UP000070456"/>
    </source>
</evidence>
<proteinExistence type="predicted"/>
<reference evidence="2 3" key="1">
    <citation type="submission" date="2015-12" db="EMBL/GenBank/DDBJ databases">
        <title>Draft genome sequence of the thermoanaerobe Thermotalea metallivorans, an isolate from the runoff channel of the Great Artesian Basin, Australia.</title>
        <authorList>
            <person name="Patel B.K."/>
        </authorList>
    </citation>
    <scope>NUCLEOTIDE SEQUENCE [LARGE SCALE GENOMIC DNA]</scope>
    <source>
        <strain evidence="2 3">B2-1</strain>
    </source>
</reference>
<dbReference type="EMBL" id="LOEE01000064">
    <property type="protein sequence ID" value="KXG74103.1"/>
    <property type="molecule type" value="Genomic_DNA"/>
</dbReference>
<dbReference type="Pfam" id="PF03413">
    <property type="entry name" value="PepSY"/>
    <property type="match status" value="1"/>
</dbReference>
<evidence type="ECO:0000313" key="2">
    <source>
        <dbReference type="EMBL" id="KXG74103.1"/>
    </source>
</evidence>
<protein>
    <recommendedName>
        <fullName evidence="1">PepSY domain-containing protein</fullName>
    </recommendedName>
</protein>
<dbReference type="Proteomes" id="UP000070456">
    <property type="component" value="Unassembled WGS sequence"/>
</dbReference>
<comment type="caution">
    <text evidence="2">The sequence shown here is derived from an EMBL/GenBank/DDBJ whole genome shotgun (WGS) entry which is preliminary data.</text>
</comment>